<proteinExistence type="predicted"/>
<dbReference type="EMBL" id="LAZR01059616">
    <property type="protein sequence ID" value="KKK67432.1"/>
    <property type="molecule type" value="Genomic_DNA"/>
</dbReference>
<gene>
    <name evidence="1" type="ORF">LCGC14_2954110</name>
</gene>
<reference evidence="1" key="1">
    <citation type="journal article" date="2015" name="Nature">
        <title>Complex archaea that bridge the gap between prokaryotes and eukaryotes.</title>
        <authorList>
            <person name="Spang A."/>
            <person name="Saw J.H."/>
            <person name="Jorgensen S.L."/>
            <person name="Zaremba-Niedzwiedzka K."/>
            <person name="Martijn J."/>
            <person name="Lind A.E."/>
            <person name="van Eijk R."/>
            <person name="Schleper C."/>
            <person name="Guy L."/>
            <person name="Ettema T.J."/>
        </authorList>
    </citation>
    <scope>NUCLEOTIDE SEQUENCE</scope>
</reference>
<sequence length="109" mass="12208">MKVLLKRNWFTPLGRFKKSATKKGPPVEIPDSLRGRLPSDAVVVNDDGTLIPPIEEDDTKTIAEAAEAEGMDPLTLFDNTHSNFARIKNLWQNYKRTIPEITASKMGEL</sequence>
<accession>A0A0F8XE49</accession>
<name>A0A0F8XE49_9ZZZZ</name>
<dbReference type="AlphaFoldDB" id="A0A0F8XE49"/>
<protein>
    <submittedName>
        <fullName evidence="1">Uncharacterized protein</fullName>
    </submittedName>
</protein>
<feature type="non-terminal residue" evidence="1">
    <location>
        <position position="109"/>
    </location>
</feature>
<organism evidence="1">
    <name type="scientific">marine sediment metagenome</name>
    <dbReference type="NCBI Taxonomy" id="412755"/>
    <lineage>
        <taxon>unclassified sequences</taxon>
        <taxon>metagenomes</taxon>
        <taxon>ecological metagenomes</taxon>
    </lineage>
</organism>
<comment type="caution">
    <text evidence="1">The sequence shown here is derived from an EMBL/GenBank/DDBJ whole genome shotgun (WGS) entry which is preliminary data.</text>
</comment>
<evidence type="ECO:0000313" key="1">
    <source>
        <dbReference type="EMBL" id="KKK67432.1"/>
    </source>
</evidence>